<evidence type="ECO:0000313" key="9">
    <source>
        <dbReference type="Proteomes" id="UP000886841"/>
    </source>
</evidence>
<dbReference type="InterPro" id="IPR036291">
    <property type="entry name" value="NAD(P)-bd_dom_sf"/>
</dbReference>
<evidence type="ECO:0000256" key="3">
    <source>
        <dbReference type="ARBA" id="ARBA00023002"/>
    </source>
</evidence>
<dbReference type="InterPro" id="IPR006139">
    <property type="entry name" value="D-isomer_2_OHA_DH_cat_dom"/>
</dbReference>
<sequence length="311" mass="34246">MRIVITPRSFGKNNAEAFELLEKNGFEVVRNEKGSIYTEEEMIQLVKDADAVIAGVDPLNERVLSAAPKLKIIAKYGVGLDNIDLDYCKAHDIQVEITRGANSAAVADFAFALMLGLARRMVEIDKGCRAGDWSKKESLDVFGKKLGVLGLGAIGKGVVRRASGFDMDIYGYDVFRDDDFIHQYQINFTSVEEIFRECDFISIHLPLLKETEHLVDEKLLATAKKNLILINTARGGIVDEDALYRALKNKEIYGAGIDAFECEPASQSPLLELDNVILGSHCAASTQGAVDKMTSMATANVINYFKEKGLI</sequence>
<keyword evidence="4" id="KW-0520">NAD</keyword>
<dbReference type="PANTHER" id="PTHR42789">
    <property type="entry name" value="D-ISOMER SPECIFIC 2-HYDROXYACID DEHYDROGENASE FAMILY PROTEIN (AFU_ORTHOLOGUE AFUA_6G10090)"/>
    <property type="match status" value="1"/>
</dbReference>
<dbReference type="InterPro" id="IPR029753">
    <property type="entry name" value="D-isomer_DH_CS"/>
</dbReference>
<dbReference type="CDD" id="cd12172">
    <property type="entry name" value="PGDH_like_2"/>
    <property type="match status" value="1"/>
</dbReference>
<dbReference type="Proteomes" id="UP000886841">
    <property type="component" value="Unassembled WGS sequence"/>
</dbReference>
<organism evidence="8 9">
    <name type="scientific">Candidatus Egerieimonas intestinavium</name>
    <dbReference type="NCBI Taxonomy" id="2840777"/>
    <lineage>
        <taxon>Bacteria</taxon>
        <taxon>Bacillati</taxon>
        <taxon>Bacillota</taxon>
        <taxon>Clostridia</taxon>
        <taxon>Lachnospirales</taxon>
        <taxon>Lachnospiraceae</taxon>
        <taxon>Lachnospiraceae incertae sedis</taxon>
        <taxon>Candidatus Egerieimonas</taxon>
    </lineage>
</organism>
<dbReference type="PANTHER" id="PTHR42789:SF1">
    <property type="entry name" value="D-ISOMER SPECIFIC 2-HYDROXYACID DEHYDROGENASE FAMILY PROTEIN (AFU_ORTHOLOGUE AFUA_6G10090)"/>
    <property type="match status" value="1"/>
</dbReference>
<keyword evidence="3 5" id="KW-0560">Oxidoreductase</keyword>
<dbReference type="SUPFAM" id="SSF52283">
    <property type="entry name" value="Formate/glycerate dehydrogenase catalytic domain-like"/>
    <property type="match status" value="1"/>
</dbReference>
<dbReference type="InterPro" id="IPR006140">
    <property type="entry name" value="D-isomer_DH_NAD-bd"/>
</dbReference>
<dbReference type="InterPro" id="IPR050857">
    <property type="entry name" value="D-2-hydroxyacid_DH"/>
</dbReference>
<evidence type="ECO:0000259" key="6">
    <source>
        <dbReference type="Pfam" id="PF00389"/>
    </source>
</evidence>
<dbReference type="GO" id="GO:0016616">
    <property type="term" value="F:oxidoreductase activity, acting on the CH-OH group of donors, NAD or NADP as acceptor"/>
    <property type="evidence" value="ECO:0007669"/>
    <property type="project" value="InterPro"/>
</dbReference>
<dbReference type="SUPFAM" id="SSF51735">
    <property type="entry name" value="NAD(P)-binding Rossmann-fold domains"/>
    <property type="match status" value="1"/>
</dbReference>
<dbReference type="PROSITE" id="PS00670">
    <property type="entry name" value="D_2_HYDROXYACID_DH_2"/>
    <property type="match status" value="1"/>
</dbReference>
<dbReference type="FunFam" id="3.40.50.720:FF:000203">
    <property type="entry name" value="D-3-phosphoglycerate dehydrogenase (SerA)"/>
    <property type="match status" value="1"/>
</dbReference>
<evidence type="ECO:0000313" key="8">
    <source>
        <dbReference type="EMBL" id="HIR93961.1"/>
    </source>
</evidence>
<reference evidence="8" key="1">
    <citation type="submission" date="2020-10" db="EMBL/GenBank/DDBJ databases">
        <authorList>
            <person name="Gilroy R."/>
        </authorList>
    </citation>
    <scope>NUCLEOTIDE SEQUENCE</scope>
    <source>
        <strain evidence="8">ChiSxjej1B13-7041</strain>
    </source>
</reference>
<protein>
    <submittedName>
        <fullName evidence="8">Phosphoglycerate dehydrogenase</fullName>
    </submittedName>
</protein>
<evidence type="ECO:0000256" key="1">
    <source>
        <dbReference type="ARBA" id="ARBA00005854"/>
    </source>
</evidence>
<accession>A0A9D1ELD6</accession>
<name>A0A9D1ELD6_9FIRM</name>
<keyword evidence="2" id="KW-0028">Amino-acid biosynthesis</keyword>
<dbReference type="PROSITE" id="PS00671">
    <property type="entry name" value="D_2_HYDROXYACID_DH_3"/>
    <property type="match status" value="1"/>
</dbReference>
<dbReference type="Gene3D" id="3.40.50.720">
    <property type="entry name" value="NAD(P)-binding Rossmann-like Domain"/>
    <property type="match status" value="2"/>
</dbReference>
<dbReference type="EMBL" id="DVHU01000099">
    <property type="protein sequence ID" value="HIR93961.1"/>
    <property type="molecule type" value="Genomic_DNA"/>
</dbReference>
<dbReference type="InterPro" id="IPR029752">
    <property type="entry name" value="D-isomer_DH_CS1"/>
</dbReference>
<comment type="caution">
    <text evidence="8">The sequence shown here is derived from an EMBL/GenBank/DDBJ whole genome shotgun (WGS) entry which is preliminary data.</text>
</comment>
<evidence type="ECO:0000259" key="7">
    <source>
        <dbReference type="Pfam" id="PF02826"/>
    </source>
</evidence>
<reference evidence="8" key="2">
    <citation type="journal article" date="2021" name="PeerJ">
        <title>Extensive microbial diversity within the chicken gut microbiome revealed by metagenomics and culture.</title>
        <authorList>
            <person name="Gilroy R."/>
            <person name="Ravi A."/>
            <person name="Getino M."/>
            <person name="Pursley I."/>
            <person name="Horton D.L."/>
            <person name="Alikhan N.F."/>
            <person name="Baker D."/>
            <person name="Gharbi K."/>
            <person name="Hall N."/>
            <person name="Watson M."/>
            <person name="Adriaenssens E.M."/>
            <person name="Foster-Nyarko E."/>
            <person name="Jarju S."/>
            <person name="Secka A."/>
            <person name="Antonio M."/>
            <person name="Oren A."/>
            <person name="Chaudhuri R.R."/>
            <person name="La Ragione R."/>
            <person name="Hildebrand F."/>
            <person name="Pallen M.J."/>
        </authorList>
    </citation>
    <scope>NUCLEOTIDE SEQUENCE</scope>
    <source>
        <strain evidence="8">ChiSxjej1B13-7041</strain>
    </source>
</reference>
<dbReference type="Pfam" id="PF02826">
    <property type="entry name" value="2-Hacid_dh_C"/>
    <property type="match status" value="1"/>
</dbReference>
<dbReference type="PROSITE" id="PS00065">
    <property type="entry name" value="D_2_HYDROXYACID_DH_1"/>
    <property type="match status" value="1"/>
</dbReference>
<feature type="domain" description="D-isomer specific 2-hydroxyacid dehydrogenase catalytic" evidence="6">
    <location>
        <begin position="14"/>
        <end position="308"/>
    </location>
</feature>
<comment type="similarity">
    <text evidence="1 5">Belongs to the D-isomer specific 2-hydroxyacid dehydrogenase family.</text>
</comment>
<dbReference type="GO" id="GO:0008652">
    <property type="term" value="P:amino acid biosynthetic process"/>
    <property type="evidence" value="ECO:0007669"/>
    <property type="project" value="UniProtKB-KW"/>
</dbReference>
<feature type="domain" description="D-isomer specific 2-hydroxyacid dehydrogenase NAD-binding" evidence="7">
    <location>
        <begin position="111"/>
        <end position="283"/>
    </location>
</feature>
<proteinExistence type="inferred from homology"/>
<dbReference type="GO" id="GO:0051287">
    <property type="term" value="F:NAD binding"/>
    <property type="evidence" value="ECO:0007669"/>
    <property type="project" value="InterPro"/>
</dbReference>
<evidence type="ECO:0000256" key="2">
    <source>
        <dbReference type="ARBA" id="ARBA00022605"/>
    </source>
</evidence>
<dbReference type="Pfam" id="PF00389">
    <property type="entry name" value="2-Hacid_dh"/>
    <property type="match status" value="1"/>
</dbReference>
<dbReference type="AlphaFoldDB" id="A0A9D1ELD6"/>
<evidence type="ECO:0000256" key="4">
    <source>
        <dbReference type="ARBA" id="ARBA00023027"/>
    </source>
</evidence>
<gene>
    <name evidence="8" type="ORF">IAB98_11145</name>
</gene>
<evidence type="ECO:0000256" key="5">
    <source>
        <dbReference type="RuleBase" id="RU003719"/>
    </source>
</evidence>